<evidence type="ECO:0000256" key="1">
    <source>
        <dbReference type="ARBA" id="ARBA00022723"/>
    </source>
</evidence>
<dbReference type="GO" id="GO:0046872">
    <property type="term" value="F:metal ion binding"/>
    <property type="evidence" value="ECO:0007669"/>
    <property type="project" value="UniProtKB-KW"/>
</dbReference>
<organism evidence="4 5">
    <name type="scientific">Castilleja foliolosa</name>
    <dbReference type="NCBI Taxonomy" id="1961234"/>
    <lineage>
        <taxon>Eukaryota</taxon>
        <taxon>Viridiplantae</taxon>
        <taxon>Streptophyta</taxon>
        <taxon>Embryophyta</taxon>
        <taxon>Tracheophyta</taxon>
        <taxon>Spermatophyta</taxon>
        <taxon>Magnoliopsida</taxon>
        <taxon>eudicotyledons</taxon>
        <taxon>Gunneridae</taxon>
        <taxon>Pentapetalae</taxon>
        <taxon>asterids</taxon>
        <taxon>lamiids</taxon>
        <taxon>Lamiales</taxon>
        <taxon>Orobanchaceae</taxon>
        <taxon>Pedicularideae</taxon>
        <taxon>Castillejinae</taxon>
        <taxon>Castilleja</taxon>
    </lineage>
</organism>
<evidence type="ECO:0000313" key="5">
    <source>
        <dbReference type="Proteomes" id="UP001632038"/>
    </source>
</evidence>
<accession>A0ABD3BZR4</accession>
<dbReference type="Proteomes" id="UP001632038">
    <property type="component" value="Unassembled WGS sequence"/>
</dbReference>
<evidence type="ECO:0000259" key="3">
    <source>
        <dbReference type="PROSITE" id="PS50004"/>
    </source>
</evidence>
<dbReference type="AlphaFoldDB" id="A0ABD3BZR4"/>
<protein>
    <recommendedName>
        <fullName evidence="3">C2 domain-containing protein</fullName>
    </recommendedName>
</protein>
<dbReference type="PANTHER" id="PTHR46502:SF14">
    <property type="entry name" value="CALCIUM-DEPENDENT LIPID-BINDING (CALB DOMAIN) FAMILY PROTEIN"/>
    <property type="match status" value="1"/>
</dbReference>
<dbReference type="EMBL" id="JAVIJP010000060">
    <property type="protein sequence ID" value="KAL3622112.1"/>
    <property type="molecule type" value="Genomic_DNA"/>
</dbReference>
<comment type="caution">
    <text evidence="4">The sequence shown here is derived from an EMBL/GenBank/DDBJ whole genome shotgun (WGS) entry which is preliminary data.</text>
</comment>
<proteinExistence type="predicted"/>
<dbReference type="InterPro" id="IPR000008">
    <property type="entry name" value="C2_dom"/>
</dbReference>
<evidence type="ECO:0000313" key="4">
    <source>
        <dbReference type="EMBL" id="KAL3622112.1"/>
    </source>
</evidence>
<keyword evidence="1" id="KW-0479">Metal-binding</keyword>
<reference evidence="5" key="1">
    <citation type="journal article" date="2024" name="IScience">
        <title>Strigolactones Initiate the Formation of Haustorium-like Structures in Castilleja.</title>
        <authorList>
            <person name="Buerger M."/>
            <person name="Peterson D."/>
            <person name="Chory J."/>
        </authorList>
    </citation>
    <scope>NUCLEOTIDE SEQUENCE [LARGE SCALE GENOMIC DNA]</scope>
</reference>
<dbReference type="SMART" id="SM00239">
    <property type="entry name" value="C2"/>
    <property type="match status" value="1"/>
</dbReference>
<dbReference type="SUPFAM" id="SSF49562">
    <property type="entry name" value="C2 domain (Calcium/lipid-binding domain, CaLB)"/>
    <property type="match status" value="1"/>
</dbReference>
<dbReference type="Pfam" id="PF00168">
    <property type="entry name" value="C2"/>
    <property type="match status" value="1"/>
</dbReference>
<name>A0ABD3BZR4_9LAMI</name>
<sequence length="155" mass="17551">MKGAILEVLLVCAEGLDHTRILGHPGYHVIVECGTQFCRSKTSSGRLDKIYWNEKFVFEFPASELETLNHLKLKIVNDKFFTDGKFVGETLIFIKEIIVEGNRIGLIELNPAPYNVVLEDDTYKGQITIGLKFTPNVMFAYKEKRKRGGGGERAR</sequence>
<evidence type="ECO:0000256" key="2">
    <source>
        <dbReference type="ARBA" id="ARBA00022837"/>
    </source>
</evidence>
<gene>
    <name evidence="4" type="ORF">CASFOL_033523</name>
</gene>
<dbReference type="PROSITE" id="PS50004">
    <property type="entry name" value="C2"/>
    <property type="match status" value="1"/>
</dbReference>
<keyword evidence="5" id="KW-1185">Reference proteome</keyword>
<keyword evidence="2" id="KW-0106">Calcium</keyword>
<dbReference type="InterPro" id="IPR035892">
    <property type="entry name" value="C2_domain_sf"/>
</dbReference>
<dbReference type="PANTHER" id="PTHR46502">
    <property type="entry name" value="C2 DOMAIN-CONTAINING"/>
    <property type="match status" value="1"/>
</dbReference>
<dbReference type="Gene3D" id="2.60.40.150">
    <property type="entry name" value="C2 domain"/>
    <property type="match status" value="1"/>
</dbReference>
<feature type="domain" description="C2" evidence="3">
    <location>
        <begin position="1"/>
        <end position="108"/>
    </location>
</feature>